<protein>
    <submittedName>
        <fullName evidence="1">Uncharacterized protein</fullName>
    </submittedName>
</protein>
<keyword evidence="2" id="KW-1185">Reference proteome</keyword>
<name>A0A498JFX7_MALDO</name>
<comment type="caution">
    <text evidence="1">The sequence shown here is derived from an EMBL/GenBank/DDBJ whole genome shotgun (WGS) entry which is preliminary data.</text>
</comment>
<reference evidence="1 2" key="1">
    <citation type="submission" date="2018-10" db="EMBL/GenBank/DDBJ databases">
        <title>A high-quality apple genome assembly.</title>
        <authorList>
            <person name="Hu J."/>
        </authorList>
    </citation>
    <scope>NUCLEOTIDE SEQUENCE [LARGE SCALE GENOMIC DNA]</scope>
    <source>
        <strain evidence="2">cv. HFTH1</strain>
        <tissue evidence="1">Young leaf</tissue>
    </source>
</reference>
<evidence type="ECO:0000313" key="1">
    <source>
        <dbReference type="EMBL" id="RXH92743.1"/>
    </source>
</evidence>
<dbReference type="AlphaFoldDB" id="A0A498JFX7"/>
<gene>
    <name evidence="1" type="ORF">DVH24_042517</name>
</gene>
<dbReference type="Proteomes" id="UP000290289">
    <property type="component" value="Chromosome 8"/>
</dbReference>
<evidence type="ECO:0000313" key="2">
    <source>
        <dbReference type="Proteomes" id="UP000290289"/>
    </source>
</evidence>
<proteinExistence type="predicted"/>
<accession>A0A498JFX7</accession>
<sequence>MNLVPTIEAPLKRSRCDCTTSGHGESEDVSVVDRIWEIMLQIYVSVKDL</sequence>
<dbReference type="EMBL" id="RDQH01000334">
    <property type="protein sequence ID" value="RXH92743.1"/>
    <property type="molecule type" value="Genomic_DNA"/>
</dbReference>
<organism evidence="1 2">
    <name type="scientific">Malus domestica</name>
    <name type="common">Apple</name>
    <name type="synonym">Pyrus malus</name>
    <dbReference type="NCBI Taxonomy" id="3750"/>
    <lineage>
        <taxon>Eukaryota</taxon>
        <taxon>Viridiplantae</taxon>
        <taxon>Streptophyta</taxon>
        <taxon>Embryophyta</taxon>
        <taxon>Tracheophyta</taxon>
        <taxon>Spermatophyta</taxon>
        <taxon>Magnoliopsida</taxon>
        <taxon>eudicotyledons</taxon>
        <taxon>Gunneridae</taxon>
        <taxon>Pentapetalae</taxon>
        <taxon>rosids</taxon>
        <taxon>fabids</taxon>
        <taxon>Rosales</taxon>
        <taxon>Rosaceae</taxon>
        <taxon>Amygdaloideae</taxon>
        <taxon>Maleae</taxon>
        <taxon>Malus</taxon>
    </lineage>
</organism>